<gene>
    <name evidence="1" type="ORF">Kpho01_64270</name>
</gene>
<protein>
    <submittedName>
        <fullName evidence="1">Uncharacterized protein</fullName>
    </submittedName>
</protein>
<proteinExistence type="predicted"/>
<comment type="caution">
    <text evidence="1">The sequence shown here is derived from an EMBL/GenBank/DDBJ whole genome shotgun (WGS) entry which is preliminary data.</text>
</comment>
<dbReference type="Proteomes" id="UP001165143">
    <property type="component" value="Unassembled WGS sequence"/>
</dbReference>
<sequence>MVLGRRKRREADEARAKFLANRERVRSWTGRWDCPEAVWPAFEEVPGPWVALPGERDRWLELHAPFLERYDWFLEATPVVDGIDELWALWEFRAGHELERLTIRFESVHDPEYLAERLALGVEAAAFEGWQDGDAQSVHEWLLEGIGGVDGPGRMVHGKHRAGFVLLEMSCAVAGSTDVTTELRVSPTTTSLDGKPLKPDGRD</sequence>
<dbReference type="OrthoDB" id="4092651at2"/>
<evidence type="ECO:0000313" key="1">
    <source>
        <dbReference type="EMBL" id="GLW58416.1"/>
    </source>
</evidence>
<reference evidence="1" key="1">
    <citation type="submission" date="2023-02" db="EMBL/GenBank/DDBJ databases">
        <title>Kitasatospora phosalacinea NBRC 14362.</title>
        <authorList>
            <person name="Ichikawa N."/>
            <person name="Sato H."/>
            <person name="Tonouchi N."/>
        </authorList>
    </citation>
    <scope>NUCLEOTIDE SEQUENCE</scope>
    <source>
        <strain evidence="1">NBRC 14362</strain>
    </source>
</reference>
<dbReference type="EMBL" id="BSRX01000052">
    <property type="protein sequence ID" value="GLW58416.1"/>
    <property type="molecule type" value="Genomic_DNA"/>
</dbReference>
<name>A0A9W6PNS2_9ACTN</name>
<accession>A0A9W6PNS2</accession>
<dbReference type="RefSeq" id="WP_033253317.1">
    <property type="nucleotide sequence ID" value="NZ_BSRX01000052.1"/>
</dbReference>
<organism evidence="1 2">
    <name type="scientific">Kitasatospora phosalacinea</name>
    <dbReference type="NCBI Taxonomy" id="2065"/>
    <lineage>
        <taxon>Bacteria</taxon>
        <taxon>Bacillati</taxon>
        <taxon>Actinomycetota</taxon>
        <taxon>Actinomycetes</taxon>
        <taxon>Kitasatosporales</taxon>
        <taxon>Streptomycetaceae</taxon>
        <taxon>Kitasatospora</taxon>
    </lineage>
</organism>
<evidence type="ECO:0000313" key="2">
    <source>
        <dbReference type="Proteomes" id="UP001165143"/>
    </source>
</evidence>
<dbReference type="AlphaFoldDB" id="A0A9W6PNS2"/>